<proteinExistence type="predicted"/>
<evidence type="ECO:0000313" key="2">
    <source>
        <dbReference type="Proteomes" id="UP000689195"/>
    </source>
</evidence>
<dbReference type="AlphaFoldDB" id="A0A8S1UFP0"/>
<dbReference type="EMBL" id="CAJJDO010000039">
    <property type="protein sequence ID" value="CAD8163600.1"/>
    <property type="molecule type" value="Genomic_DNA"/>
</dbReference>
<gene>
    <name evidence="1" type="ORF">PPENT_87.1.T0390302</name>
</gene>
<dbReference type="Proteomes" id="UP000689195">
    <property type="component" value="Unassembled WGS sequence"/>
</dbReference>
<keyword evidence="2" id="KW-1185">Reference proteome</keyword>
<dbReference type="OrthoDB" id="301184at2759"/>
<protein>
    <submittedName>
        <fullName evidence="1">Uncharacterized protein</fullName>
    </submittedName>
</protein>
<sequence>MMKQLKQPSQIIKIIQNNNSHNISEIIIVQEYSLVQLKENELNLIYQANEKIVDAVPIQYPLNQFQIAILYQSGHIELYQPKTHQITLQLSLQGQLKMPYKLFYVKNFLYASDYIQGMIIINLSIQEEQNFMKKDVRIISVNEIEDHTLIFYYTTKKLIQYDLKTQQEICLLENQQIQRFSNISKLFVKNNILVTYSYQTLSFYQLNPFKEINNYSKLINNKIIDILEYGLNKNQYLIIQENGQIDLITLKTEQKVSNHLNVIKLDVEEILLSYLLNNELLIIVSKDGISVFDANFVLNFQLQLCRNMTNLFEFKNNLYAIKQYNDYSKPFVLKNIKNMKEKKIITKFSQTLIIKQILQVDQYLLIITNNQIQLYQDIQQLQVLNYQSQIQQCMILNNQYVILSNDQKLQLYHIQNDQLQLLDQINQEAIVIKSHFKQNQFTIFNNNGYIQLYEIDQNKLIFKTQSQQYLDLSSYYIDQQNLIICRFDCQLTQFKFQGEVEVEGIPLQTFQMNSIAILINYNNITNEYIVFCQNGQCYVFDNQLNVKIINNPVGINNIVQEIQHFNNFYLITILQQRSIKYLVFEEMNDYYISIKENDSLFLSNKNELYLLNNQSLDKISLRDQEIGYLDVNIFPKQEQVLLLKNNILITQNCVYKYFDNSFEIIQDFGQEQKRIYNADIEGENIGLLLNDSSICIMNANQNRKIDVRIHKIKEEYKYQQIKLSKDIIILTYQNQVTIYSLNKFDQLEQFKAIYPDKNFCKDEEIIQIHIETHSESQLVLNLLIQQAGIAIVNLKINKYNGVTQVRLNKKIYSPIDVSEHLRMQMLQTTWQLFNTKNECQVFKHVHNFFDSSLQPIQEKPEIINDYVIDSIQFNGVIYYLGICGALWSLHLD</sequence>
<comment type="caution">
    <text evidence="1">The sequence shown here is derived from an EMBL/GenBank/DDBJ whole genome shotgun (WGS) entry which is preliminary data.</text>
</comment>
<reference evidence="1" key="1">
    <citation type="submission" date="2021-01" db="EMBL/GenBank/DDBJ databases">
        <authorList>
            <consortium name="Genoscope - CEA"/>
            <person name="William W."/>
        </authorList>
    </citation>
    <scope>NUCLEOTIDE SEQUENCE</scope>
</reference>
<organism evidence="1 2">
    <name type="scientific">Paramecium pentaurelia</name>
    <dbReference type="NCBI Taxonomy" id="43138"/>
    <lineage>
        <taxon>Eukaryota</taxon>
        <taxon>Sar</taxon>
        <taxon>Alveolata</taxon>
        <taxon>Ciliophora</taxon>
        <taxon>Intramacronucleata</taxon>
        <taxon>Oligohymenophorea</taxon>
        <taxon>Peniculida</taxon>
        <taxon>Parameciidae</taxon>
        <taxon>Paramecium</taxon>
    </lineage>
</organism>
<name>A0A8S1UFP0_9CILI</name>
<evidence type="ECO:0000313" key="1">
    <source>
        <dbReference type="EMBL" id="CAD8163600.1"/>
    </source>
</evidence>
<accession>A0A8S1UFP0</accession>